<feature type="transmembrane region" description="Helical" evidence="1">
    <location>
        <begin position="231"/>
        <end position="254"/>
    </location>
</feature>
<proteinExistence type="inferred from homology"/>
<dbReference type="RefSeq" id="WP_082732278.1">
    <property type="nucleotide sequence ID" value="NZ_LSKU01000001.1"/>
</dbReference>
<dbReference type="Proteomes" id="UP000070352">
    <property type="component" value="Unassembled WGS sequence"/>
</dbReference>
<dbReference type="GO" id="GO:0071555">
    <property type="term" value="P:cell wall organization"/>
    <property type="evidence" value="ECO:0007669"/>
    <property type="project" value="UniProtKB-KW"/>
</dbReference>
<dbReference type="UniPathway" id="UPA00219"/>
<dbReference type="InterPro" id="IPR021260">
    <property type="entry name" value="Amj"/>
</dbReference>
<dbReference type="OrthoDB" id="7888986at2"/>
<dbReference type="Pfam" id="PF10997">
    <property type="entry name" value="Amj"/>
    <property type="match status" value="1"/>
</dbReference>
<keyword evidence="1" id="KW-1133">Transmembrane helix</keyword>
<feature type="transmembrane region" description="Helical" evidence="1">
    <location>
        <begin position="84"/>
        <end position="104"/>
    </location>
</feature>
<organism evidence="2 3">
    <name type="scientific">Tepidibacillus decaturensis</name>
    <dbReference type="NCBI Taxonomy" id="1413211"/>
    <lineage>
        <taxon>Bacteria</taxon>
        <taxon>Bacillati</taxon>
        <taxon>Bacillota</taxon>
        <taxon>Bacilli</taxon>
        <taxon>Bacillales</taxon>
        <taxon>Bacillaceae</taxon>
        <taxon>Tepidibacillus</taxon>
    </lineage>
</organism>
<reference evidence="2 3" key="1">
    <citation type="submission" date="2016-02" db="EMBL/GenBank/DDBJ databases">
        <title>Draft Genome for Tepidibacillus decaturensis nov. sp. Strain Z9, an Anaerobic, Moderately Thermophilic and Heterotrophic Bacterium from Deep Subsurface of the Illinois Basin, USA.</title>
        <authorList>
            <person name="Dong Y."/>
            <person name="Chang J.Y."/>
            <person name="Sanford R."/>
            <person name="Fouke B.W."/>
        </authorList>
    </citation>
    <scope>NUCLEOTIDE SEQUENCE [LARGE SCALE GENOMIC DNA]</scope>
    <source>
        <strain evidence="2 3">Z9</strain>
    </source>
</reference>
<feature type="transmembrane region" description="Helical" evidence="1">
    <location>
        <begin position="6"/>
        <end position="25"/>
    </location>
</feature>
<dbReference type="AlphaFoldDB" id="A0A135L0W8"/>
<feature type="transmembrane region" description="Helical" evidence="1">
    <location>
        <begin position="190"/>
        <end position="210"/>
    </location>
</feature>
<evidence type="ECO:0000313" key="3">
    <source>
        <dbReference type="Proteomes" id="UP000070352"/>
    </source>
</evidence>
<comment type="caution">
    <text evidence="2">The sequence shown here is derived from an EMBL/GenBank/DDBJ whole genome shotgun (WGS) entry which is preliminary data.</text>
</comment>
<comment type="pathway">
    <text evidence="1">Cell wall biogenesis; peptidoglycan biosynthesis.</text>
</comment>
<dbReference type="HAMAP" id="MF_02077">
    <property type="entry name" value="Amj_flippase"/>
    <property type="match status" value="1"/>
</dbReference>
<dbReference type="EMBL" id="LSKU01000001">
    <property type="protein sequence ID" value="KXG42640.1"/>
    <property type="molecule type" value="Genomic_DNA"/>
</dbReference>
<keyword evidence="1" id="KW-0813">Transport</keyword>
<comment type="subcellular location">
    <subcellularLocation>
        <location evidence="1">Cell membrane</location>
        <topology evidence="1">Multi-pass membrane protein</topology>
    </subcellularLocation>
</comment>
<evidence type="ECO:0000256" key="1">
    <source>
        <dbReference type="HAMAP-Rule" id="MF_02077"/>
    </source>
</evidence>
<comment type="function">
    <text evidence="1">Involved in peptidoglycan biosynthesis. Transports lipid-linked peptidoglycan precursors from the inner to the outer leaflet of the cytoplasmic membrane.</text>
</comment>
<comment type="similarity">
    <text evidence="1">Belongs to the Amj family.</text>
</comment>
<accession>A0A135L0W8</accession>
<keyword evidence="1" id="KW-0573">Peptidoglycan synthesis</keyword>
<keyword evidence="1" id="KW-0133">Cell shape</keyword>
<gene>
    <name evidence="1" type="primary">amj</name>
    <name evidence="2" type="ORF">U473_00200</name>
</gene>
<feature type="transmembrane region" description="Helical" evidence="1">
    <location>
        <begin position="159"/>
        <end position="184"/>
    </location>
</feature>
<keyword evidence="3" id="KW-1185">Reference proteome</keyword>
<keyword evidence="1" id="KW-0812">Transmembrane</keyword>
<keyword evidence="1" id="KW-1003">Cell membrane</keyword>
<keyword evidence="1" id="KW-0472">Membrane</keyword>
<dbReference type="GO" id="GO:0009252">
    <property type="term" value="P:peptidoglycan biosynthetic process"/>
    <property type="evidence" value="ECO:0007669"/>
    <property type="project" value="UniProtKB-UniRule"/>
</dbReference>
<protein>
    <recommendedName>
        <fullName evidence="1">Lipid II flippase Amj</fullName>
    </recommendedName>
</protein>
<dbReference type="GO" id="GO:0005886">
    <property type="term" value="C:plasma membrane"/>
    <property type="evidence" value="ECO:0007669"/>
    <property type="project" value="UniProtKB-SubCell"/>
</dbReference>
<keyword evidence="1" id="KW-0961">Cell wall biogenesis/degradation</keyword>
<dbReference type="GO" id="GO:0008360">
    <property type="term" value="P:regulation of cell shape"/>
    <property type="evidence" value="ECO:0007669"/>
    <property type="project" value="UniProtKB-KW"/>
</dbReference>
<comment type="caution">
    <text evidence="1">Lacks conserved residue(s) required for the propagation of feature annotation.</text>
</comment>
<dbReference type="GO" id="GO:0015648">
    <property type="term" value="F:lipid-linked peptidoglycan transporter activity"/>
    <property type="evidence" value="ECO:0007669"/>
    <property type="project" value="UniProtKB-UniRule"/>
</dbReference>
<dbReference type="STRING" id="1413211.U473_00200"/>
<sequence>MTMFQDLIIVSSLTIIIHMIDTFSYSVRLAGVRTRRLALALSLFNILVLISRTSNMVQGPLAGGFVDYGAQTGDLGWVETRFRLIILSATIGSFLGALLIPTFIRIFSKAIVKLELYGSIPHLLRRTLTIGKIRRLGKEFSPPRVNIHRFRIAGVPKRLIILQIAITAIYTVGVLAAMFASLLVPEHATRAVMSSGIINGIATILFTVFVDPQVALLTDEVIHDKKSYLNISNMVGVLIMGKIVGTLIGQLIFIPSAKIIAYFTIFIS</sequence>
<name>A0A135L0W8_9BACI</name>
<evidence type="ECO:0000313" key="2">
    <source>
        <dbReference type="EMBL" id="KXG42640.1"/>
    </source>
</evidence>